<protein>
    <submittedName>
        <fullName evidence="4">Recombinase family protein</fullName>
    </submittedName>
</protein>
<dbReference type="InterPro" id="IPR006119">
    <property type="entry name" value="Resolv_N"/>
</dbReference>
<dbReference type="PANTHER" id="PTHR30461:SF2">
    <property type="entry name" value="SERINE RECOMBINASE PINE-RELATED"/>
    <property type="match status" value="1"/>
</dbReference>
<proteinExistence type="predicted"/>
<dbReference type="EMBL" id="JBHTLP010000007">
    <property type="protein sequence ID" value="MFD1141123.1"/>
    <property type="molecule type" value="Genomic_DNA"/>
</dbReference>
<dbReference type="SMART" id="SM00857">
    <property type="entry name" value="Resolvase"/>
    <property type="match status" value="1"/>
</dbReference>
<dbReference type="SUPFAM" id="SSF53041">
    <property type="entry name" value="Resolvase-like"/>
    <property type="match status" value="1"/>
</dbReference>
<sequence>MQTFVAYYRVSTKKQGKSGLGLEAQRSSVLSFVKNQTLLVAEFCDIESGKNNQRPELQKAVQFAKQHGARLVIAKLDRLSRNLTFISSLMDSKVSFVCADMPDANEFTIHIFAALAQQERKMIGERTKKALDEKLLQIGQWRKGANSFLRPEVSAKAAQTNRERAMTNENNRKASELVSALLAINLSYVEIARRLNRAGFKTARGGSFQATQVMRLAKRGLQLDPVGSDL</sequence>
<name>A0ABW3Q7M5_9BACT</name>
<dbReference type="PANTHER" id="PTHR30461">
    <property type="entry name" value="DNA-INVERTASE FROM LAMBDOID PROPHAGE"/>
    <property type="match status" value="1"/>
</dbReference>
<evidence type="ECO:0000256" key="1">
    <source>
        <dbReference type="ARBA" id="ARBA00023125"/>
    </source>
</evidence>
<dbReference type="InterPro" id="IPR036162">
    <property type="entry name" value="Resolvase-like_N_sf"/>
</dbReference>
<dbReference type="InterPro" id="IPR050639">
    <property type="entry name" value="SSR_resolvase"/>
</dbReference>
<keyword evidence="2" id="KW-0233">DNA recombination</keyword>
<dbReference type="Proteomes" id="UP001597116">
    <property type="component" value="Unassembled WGS sequence"/>
</dbReference>
<dbReference type="PROSITE" id="PS51736">
    <property type="entry name" value="RECOMBINASES_3"/>
    <property type="match status" value="1"/>
</dbReference>
<comment type="caution">
    <text evidence="4">The sequence shown here is derived from an EMBL/GenBank/DDBJ whole genome shotgun (WGS) entry which is preliminary data.</text>
</comment>
<evidence type="ECO:0000313" key="5">
    <source>
        <dbReference type="Proteomes" id="UP001597116"/>
    </source>
</evidence>
<dbReference type="CDD" id="cd00338">
    <property type="entry name" value="Ser_Recombinase"/>
    <property type="match status" value="1"/>
</dbReference>
<evidence type="ECO:0000259" key="3">
    <source>
        <dbReference type="PROSITE" id="PS51736"/>
    </source>
</evidence>
<keyword evidence="1" id="KW-0238">DNA-binding</keyword>
<accession>A0ABW3Q7M5</accession>
<evidence type="ECO:0000256" key="2">
    <source>
        <dbReference type="ARBA" id="ARBA00023172"/>
    </source>
</evidence>
<keyword evidence="5" id="KW-1185">Reference proteome</keyword>
<dbReference type="RefSeq" id="WP_379884168.1">
    <property type="nucleotide sequence ID" value="NZ_JBHTLP010000007.1"/>
</dbReference>
<dbReference type="Gene3D" id="3.40.50.1390">
    <property type="entry name" value="Resolvase, N-terminal catalytic domain"/>
    <property type="match status" value="1"/>
</dbReference>
<reference evidence="5" key="1">
    <citation type="journal article" date="2019" name="Int. J. Syst. Evol. Microbiol.">
        <title>The Global Catalogue of Microorganisms (GCM) 10K type strain sequencing project: providing services to taxonomists for standard genome sequencing and annotation.</title>
        <authorList>
            <consortium name="The Broad Institute Genomics Platform"/>
            <consortium name="The Broad Institute Genome Sequencing Center for Infectious Disease"/>
            <person name="Wu L."/>
            <person name="Ma J."/>
        </authorList>
    </citation>
    <scope>NUCLEOTIDE SEQUENCE [LARGE SCALE GENOMIC DNA]</scope>
    <source>
        <strain evidence="5">CCUG 55608</strain>
    </source>
</reference>
<organism evidence="4 5">
    <name type="scientific">Larkinella insperata</name>
    <dbReference type="NCBI Taxonomy" id="332158"/>
    <lineage>
        <taxon>Bacteria</taxon>
        <taxon>Pseudomonadati</taxon>
        <taxon>Bacteroidota</taxon>
        <taxon>Cytophagia</taxon>
        <taxon>Cytophagales</taxon>
        <taxon>Spirosomataceae</taxon>
        <taxon>Larkinella</taxon>
    </lineage>
</organism>
<gene>
    <name evidence="4" type="ORF">ACFQ4C_08390</name>
</gene>
<feature type="domain" description="Resolvase/invertase-type recombinase catalytic" evidence="3">
    <location>
        <begin position="3"/>
        <end position="138"/>
    </location>
</feature>
<dbReference type="Pfam" id="PF00239">
    <property type="entry name" value="Resolvase"/>
    <property type="match status" value="1"/>
</dbReference>
<evidence type="ECO:0000313" key="4">
    <source>
        <dbReference type="EMBL" id="MFD1141123.1"/>
    </source>
</evidence>